<dbReference type="AlphaFoldDB" id="A0A382AWV4"/>
<organism evidence="3">
    <name type="scientific">marine metagenome</name>
    <dbReference type="NCBI Taxonomy" id="408172"/>
    <lineage>
        <taxon>unclassified sequences</taxon>
        <taxon>metagenomes</taxon>
        <taxon>ecological metagenomes</taxon>
    </lineage>
</organism>
<evidence type="ECO:0000256" key="1">
    <source>
        <dbReference type="SAM" id="MobiDB-lite"/>
    </source>
</evidence>
<dbReference type="Pfam" id="PF16075">
    <property type="entry name" value="DUF4815"/>
    <property type="match status" value="1"/>
</dbReference>
<gene>
    <name evidence="3" type="ORF">METZ01_LOCUS158793</name>
</gene>
<evidence type="ECO:0000259" key="2">
    <source>
        <dbReference type="Pfam" id="PF16075"/>
    </source>
</evidence>
<feature type="region of interest" description="Disordered" evidence="1">
    <location>
        <begin position="552"/>
        <end position="595"/>
    </location>
</feature>
<proteinExistence type="predicted"/>
<reference evidence="3" key="1">
    <citation type="submission" date="2018-05" db="EMBL/GenBank/DDBJ databases">
        <authorList>
            <person name="Lanie J.A."/>
            <person name="Ng W.-L."/>
            <person name="Kazmierczak K.M."/>
            <person name="Andrzejewski T.M."/>
            <person name="Davidsen T.M."/>
            <person name="Wayne K.J."/>
            <person name="Tettelin H."/>
            <person name="Glass J.I."/>
            <person name="Rusch D."/>
            <person name="Podicherti R."/>
            <person name="Tsui H.-C.T."/>
            <person name="Winkler M.E."/>
        </authorList>
    </citation>
    <scope>NUCLEOTIDE SEQUENCE</scope>
</reference>
<dbReference type="InterPro" id="IPR032096">
    <property type="entry name" value="DUF4815"/>
</dbReference>
<evidence type="ECO:0000313" key="3">
    <source>
        <dbReference type="EMBL" id="SVB05939.1"/>
    </source>
</evidence>
<feature type="domain" description="DUF4815" evidence="2">
    <location>
        <begin position="83"/>
        <end position="328"/>
    </location>
</feature>
<accession>A0A382AWV4</accession>
<feature type="compositionally biased region" description="Low complexity" evidence="1">
    <location>
        <begin position="553"/>
        <end position="569"/>
    </location>
</feature>
<dbReference type="EMBL" id="UINC01027159">
    <property type="protein sequence ID" value="SVB05939.1"/>
    <property type="molecule type" value="Genomic_DNA"/>
</dbReference>
<sequence length="746" mass="82431">YMEHGPGEVFTVDSYVDVADQMDYEDIPIYSASKVDPDDPQPTGQYPLQDVFDFRPRVEDASGTSSTVGVTDEVTSNTLDFYHRQFDGTGSSTVNFPPPGALVQSDFEFYLPRWTLVHMNKEGELVITEGESSELPKKPKDPDGMMKLLEIFLPAYTIRPQVVVSSKVKNQRYTMKDIGRLEDRIENVEYYTALSLLERDAESFEIQDSNGLSRFKSGFVVDNFTGHRVGDVGHPDYKNSIDMSDKELRPQHKMKGITLLEKVTTDVERAGSGYNKTGDLITLPYSEVTLDEQPYATRLERVTPVLLSNWVGDIALTPATDEWFESETAPALIINTEGNFDTVFNNNKNSIGTVWNAWQTQWSGVTSSRQGVSTEGGMTVTRAIQTTRTDLARTGMRTDVVQKIDMESQGSKVIARALIPYIRSRNVVWEGSGFYPNTRVYAFFDNRAVSQYCTPALGFSTNDESIVQGSAMVTSASGKTKGTFQIPDPLTAGNPTWQSGELQFRLTSSDTNTTSIDPATAGETIYYAKGILETEQETILAIRNAEVVRRTVTENTSRSSTSSRVTSRTPSPGLGSQDTWSGMDDPDSNDSGDPLAQTFFIEEIPAPSEAGVVAKSPPGVFITSIDLFHGEKDDQDCVTVEIRNVVNGVPGPKILPFGRVVKEPSEINLSETATTATKYTFPSPVFLLNNTEYCFVVKANVPTHKVWISRMGETELGGSRQVSKQPHIGVLFKGHNNRTWAPSLTE</sequence>
<feature type="non-terminal residue" evidence="3">
    <location>
        <position position="1"/>
    </location>
</feature>
<feature type="non-terminal residue" evidence="3">
    <location>
        <position position="746"/>
    </location>
</feature>
<protein>
    <recommendedName>
        <fullName evidence="2">DUF4815 domain-containing protein</fullName>
    </recommendedName>
</protein>
<name>A0A382AWV4_9ZZZZ</name>